<dbReference type="Proteomes" id="UP001199916">
    <property type="component" value="Unassembled WGS sequence"/>
</dbReference>
<dbReference type="InterPro" id="IPR007837">
    <property type="entry name" value="DinB"/>
</dbReference>
<protein>
    <submittedName>
        <fullName evidence="3">DinB family protein</fullName>
    </submittedName>
</protein>
<proteinExistence type="inferred from homology"/>
<keyword evidence="2" id="KW-0479">Metal-binding</keyword>
<dbReference type="RefSeq" id="WP_019423984.1">
    <property type="nucleotide sequence ID" value="NZ_JAJNBZ010000007.1"/>
</dbReference>
<comment type="caution">
    <text evidence="3">The sequence shown here is derived from an EMBL/GenBank/DDBJ whole genome shotgun (WGS) entry which is preliminary data.</text>
</comment>
<dbReference type="EMBL" id="JAJNBZ010000007">
    <property type="protein sequence ID" value="MCE5169942.1"/>
    <property type="molecule type" value="Genomic_DNA"/>
</dbReference>
<dbReference type="SUPFAM" id="SSF109854">
    <property type="entry name" value="DinB/YfiT-like putative metalloenzymes"/>
    <property type="match status" value="1"/>
</dbReference>
<keyword evidence="4" id="KW-1185">Reference proteome</keyword>
<dbReference type="InterPro" id="IPR034660">
    <property type="entry name" value="DinB/YfiT-like"/>
</dbReference>
<dbReference type="Gene3D" id="1.20.120.450">
    <property type="entry name" value="dinb family like domain"/>
    <property type="match status" value="1"/>
</dbReference>
<gene>
    <name evidence="3" type="ORF">LQV63_11535</name>
</gene>
<comment type="similarity">
    <text evidence="1">Belongs to the DinB family.</text>
</comment>
<name>A0ABS8YIB8_9BACL</name>
<sequence>MYQTINGFLQTWEFEAGATQRILDALTDESLKQDVTPQDRTLGTIAWHIVTSIQVIMGGAGLQIEAPGGDAPEPSEAQKIAESYRRTTDALMQALKSQWTDDTLQVKSDMFGQQMPNNVILMLLINHQNHHRGQLTILMRQAGLAVPGVYGPSREEWAAMGMEPLK</sequence>
<evidence type="ECO:0000313" key="4">
    <source>
        <dbReference type="Proteomes" id="UP001199916"/>
    </source>
</evidence>
<evidence type="ECO:0000256" key="1">
    <source>
        <dbReference type="ARBA" id="ARBA00008635"/>
    </source>
</evidence>
<reference evidence="3 4" key="1">
    <citation type="submission" date="2021-11" db="EMBL/GenBank/DDBJ databases">
        <title>Draft genome sequence of Paenibacillus profundus YoMME, a new Gram-positive bacteria with exoelectrogenic properties.</title>
        <authorList>
            <person name="Hubenova Y."/>
            <person name="Hubenova E."/>
            <person name="Manasiev Y."/>
            <person name="Peykov S."/>
            <person name="Mitov M."/>
        </authorList>
    </citation>
    <scope>NUCLEOTIDE SEQUENCE [LARGE SCALE GENOMIC DNA]</scope>
    <source>
        <strain evidence="3 4">YoMME</strain>
    </source>
</reference>
<evidence type="ECO:0000313" key="3">
    <source>
        <dbReference type="EMBL" id="MCE5169942.1"/>
    </source>
</evidence>
<accession>A0ABS8YIB8</accession>
<evidence type="ECO:0000256" key="2">
    <source>
        <dbReference type="ARBA" id="ARBA00022723"/>
    </source>
</evidence>
<organism evidence="3 4">
    <name type="scientific">Paenibacillus profundus</name>
    <dbReference type="NCBI Taxonomy" id="1173085"/>
    <lineage>
        <taxon>Bacteria</taxon>
        <taxon>Bacillati</taxon>
        <taxon>Bacillota</taxon>
        <taxon>Bacilli</taxon>
        <taxon>Bacillales</taxon>
        <taxon>Paenibacillaceae</taxon>
        <taxon>Paenibacillus</taxon>
    </lineage>
</organism>
<dbReference type="Pfam" id="PF05163">
    <property type="entry name" value="DinB"/>
    <property type="match status" value="1"/>
</dbReference>